<evidence type="ECO:0000313" key="2">
    <source>
        <dbReference type="EMBL" id="MBE5035152.1"/>
    </source>
</evidence>
<keyword evidence="3" id="KW-1185">Reference proteome</keyword>
<gene>
    <name evidence="2" type="ORF">INF20_02515</name>
</gene>
<proteinExistence type="predicted"/>
<feature type="transmembrane region" description="Helical" evidence="1">
    <location>
        <begin position="60"/>
        <end position="87"/>
    </location>
</feature>
<dbReference type="InterPro" id="IPR005642">
    <property type="entry name" value="LysO"/>
</dbReference>
<evidence type="ECO:0000313" key="3">
    <source>
        <dbReference type="Proteomes" id="UP001516588"/>
    </source>
</evidence>
<feature type="transmembrane region" description="Helical" evidence="1">
    <location>
        <begin position="172"/>
        <end position="195"/>
    </location>
</feature>
<reference evidence="2 3" key="1">
    <citation type="submission" date="2020-10" db="EMBL/GenBank/DDBJ databases">
        <title>ChiBAC.</title>
        <authorList>
            <person name="Zenner C."/>
            <person name="Hitch T.C.A."/>
            <person name="Clavel T."/>
        </authorList>
    </citation>
    <scope>NUCLEOTIDE SEQUENCE [LARGE SCALE GENOMIC DNA]</scope>
    <source>
        <strain evidence="2 3">DSM 108706</strain>
    </source>
</reference>
<feature type="transmembrane region" description="Helical" evidence="1">
    <location>
        <begin position="30"/>
        <end position="48"/>
    </location>
</feature>
<sequence>MTKIVLISVVVGGILGYLFMPDSWMGATEYVVIGGLSALLFFVGVDIGREGTAWQNLKKAGARILAFPLAVIVGTLAGAAVGSLFFSVTMPEAMAVGSGFGWYTLAPLLLDPYSAEISAMSFMYNVFREMFGIILIPVVAKRIGYIECVSLPGAAAMDVCLPIVEKSAGADMVVYSFVTGTVLSASVPILVPLFIGM</sequence>
<dbReference type="Proteomes" id="UP001516588">
    <property type="component" value="Unassembled WGS sequence"/>
</dbReference>
<keyword evidence="1" id="KW-1133">Transmembrane helix</keyword>
<protein>
    <submittedName>
        <fullName evidence="2">Lysine exporter LysO family protein</fullName>
    </submittedName>
</protein>
<comment type="caution">
    <text evidence="2">The sequence shown here is derived from an EMBL/GenBank/DDBJ whole genome shotgun (WGS) entry which is preliminary data.</text>
</comment>
<keyword evidence="1" id="KW-0812">Transmembrane</keyword>
<keyword evidence="1" id="KW-0472">Membrane</keyword>
<dbReference type="EMBL" id="JADCKA010000002">
    <property type="protein sequence ID" value="MBE5035152.1"/>
    <property type="molecule type" value="Genomic_DNA"/>
</dbReference>
<dbReference type="RefSeq" id="WP_226384816.1">
    <property type="nucleotide sequence ID" value="NZ_JADCKA010000002.1"/>
</dbReference>
<name>A0ABR9QWA0_9FIRM</name>
<dbReference type="Pfam" id="PF03956">
    <property type="entry name" value="Lys_export"/>
    <property type="match status" value="1"/>
</dbReference>
<dbReference type="PANTHER" id="PTHR35804">
    <property type="entry name" value="LYSINE EXPORTER LYSO"/>
    <property type="match status" value="1"/>
</dbReference>
<feature type="transmembrane region" description="Helical" evidence="1">
    <location>
        <begin position="5"/>
        <end position="24"/>
    </location>
</feature>
<evidence type="ECO:0000256" key="1">
    <source>
        <dbReference type="SAM" id="Phobius"/>
    </source>
</evidence>
<accession>A0ABR9QWA0</accession>
<dbReference type="PANTHER" id="PTHR35804:SF1">
    <property type="entry name" value="LYSINE EXPORTER LYSO"/>
    <property type="match status" value="1"/>
</dbReference>
<feature type="transmembrane region" description="Helical" evidence="1">
    <location>
        <begin position="122"/>
        <end position="140"/>
    </location>
</feature>
<organism evidence="2 3">
    <name type="scientific">Gallibacter intestinalis</name>
    <dbReference type="NCBI Taxonomy" id="2779356"/>
    <lineage>
        <taxon>Bacteria</taxon>
        <taxon>Bacillati</taxon>
        <taxon>Bacillota</taxon>
        <taxon>Clostridia</taxon>
        <taxon>Eubacteriales</taxon>
        <taxon>Eubacteriaceae</taxon>
        <taxon>Gallibacter</taxon>
    </lineage>
</organism>